<keyword evidence="1" id="KW-0378">Hydrolase</keyword>
<sequence>MVADCTDAIAWCRTHLPGLVGNVGAGVGVDVDRFVVAGDSAGGCLSALLAHKLSPAPRALIDVYGPTDLCDVHFDSSAPKINAEIEPLSGEFPEDEVVRGVADRDPSHALAVCPSPFQLGFIPLKQARLENADPKMQYTSRDRFQCDMKRYMGTNKILFRTILHAKDDWTQEQYMAHAKKWSPLWLLDGKKTYPPTYLIHGEEDVLVPLNHCTRMAHKLREMGVDVGEWYEHGGHVFDIKYSGREAEGWKEFTEPLIAFVEKHVRA</sequence>
<dbReference type="EMBL" id="RSCD01000031">
    <property type="protein sequence ID" value="RSH81352.1"/>
    <property type="molecule type" value="Genomic_DNA"/>
</dbReference>
<dbReference type="GO" id="GO:0006508">
    <property type="term" value="P:proteolysis"/>
    <property type="evidence" value="ECO:0007669"/>
    <property type="project" value="InterPro"/>
</dbReference>
<dbReference type="InterPro" id="IPR050300">
    <property type="entry name" value="GDXG_lipolytic_enzyme"/>
</dbReference>
<protein>
    <submittedName>
        <fullName evidence="4">Uncharacterized protein</fullName>
    </submittedName>
</protein>
<evidence type="ECO:0000259" key="2">
    <source>
        <dbReference type="Pfam" id="PF00326"/>
    </source>
</evidence>
<proteinExistence type="predicted"/>
<dbReference type="Pfam" id="PF07859">
    <property type="entry name" value="Abhydrolase_3"/>
    <property type="match status" value="1"/>
</dbReference>
<dbReference type="GO" id="GO:0008236">
    <property type="term" value="F:serine-type peptidase activity"/>
    <property type="evidence" value="ECO:0007669"/>
    <property type="project" value="InterPro"/>
</dbReference>
<dbReference type="InterPro" id="IPR001375">
    <property type="entry name" value="Peptidase_S9_cat"/>
</dbReference>
<dbReference type="Proteomes" id="UP000279259">
    <property type="component" value="Unassembled WGS sequence"/>
</dbReference>
<comment type="caution">
    <text evidence="4">The sequence shown here is derived from an EMBL/GenBank/DDBJ whole genome shotgun (WGS) entry which is preliminary data.</text>
</comment>
<organism evidence="4 5">
    <name type="scientific">Saitozyma podzolica</name>
    <dbReference type="NCBI Taxonomy" id="1890683"/>
    <lineage>
        <taxon>Eukaryota</taxon>
        <taxon>Fungi</taxon>
        <taxon>Dikarya</taxon>
        <taxon>Basidiomycota</taxon>
        <taxon>Agaricomycotina</taxon>
        <taxon>Tremellomycetes</taxon>
        <taxon>Tremellales</taxon>
        <taxon>Trimorphomycetaceae</taxon>
        <taxon>Saitozyma</taxon>
    </lineage>
</organism>
<name>A0A427XR40_9TREE</name>
<dbReference type="PANTHER" id="PTHR48081">
    <property type="entry name" value="AB HYDROLASE SUPERFAMILY PROTEIN C4A8.06C"/>
    <property type="match status" value="1"/>
</dbReference>
<feature type="domain" description="Alpha/beta hydrolase fold-3" evidence="3">
    <location>
        <begin position="2"/>
        <end position="71"/>
    </location>
</feature>
<evidence type="ECO:0000256" key="1">
    <source>
        <dbReference type="ARBA" id="ARBA00022801"/>
    </source>
</evidence>
<dbReference type="AlphaFoldDB" id="A0A427XR40"/>
<dbReference type="InterPro" id="IPR013094">
    <property type="entry name" value="AB_hydrolase_3"/>
</dbReference>
<evidence type="ECO:0000313" key="5">
    <source>
        <dbReference type="Proteomes" id="UP000279259"/>
    </source>
</evidence>
<evidence type="ECO:0000259" key="3">
    <source>
        <dbReference type="Pfam" id="PF07859"/>
    </source>
</evidence>
<dbReference type="Pfam" id="PF00326">
    <property type="entry name" value="Peptidase_S9"/>
    <property type="match status" value="1"/>
</dbReference>
<dbReference type="SUPFAM" id="SSF53474">
    <property type="entry name" value="alpha/beta-Hydrolases"/>
    <property type="match status" value="1"/>
</dbReference>
<evidence type="ECO:0000313" key="4">
    <source>
        <dbReference type="EMBL" id="RSH81352.1"/>
    </source>
</evidence>
<keyword evidence="5" id="KW-1185">Reference proteome</keyword>
<dbReference type="OrthoDB" id="2578778at2759"/>
<feature type="domain" description="Peptidase S9 prolyl oligopeptidase catalytic" evidence="2">
    <location>
        <begin position="146"/>
        <end position="236"/>
    </location>
</feature>
<accession>A0A427XR40</accession>
<dbReference type="STRING" id="1890683.A0A427XR40"/>
<reference evidence="4 5" key="1">
    <citation type="submission" date="2018-11" db="EMBL/GenBank/DDBJ databases">
        <title>Genome sequence of Saitozyma podzolica DSM 27192.</title>
        <authorList>
            <person name="Aliyu H."/>
            <person name="Gorte O."/>
            <person name="Ochsenreither K."/>
        </authorList>
    </citation>
    <scope>NUCLEOTIDE SEQUENCE [LARGE SCALE GENOMIC DNA]</scope>
    <source>
        <strain evidence="4 5">DSM 27192</strain>
    </source>
</reference>
<dbReference type="InterPro" id="IPR029058">
    <property type="entry name" value="AB_hydrolase_fold"/>
</dbReference>
<dbReference type="Gene3D" id="3.40.50.1820">
    <property type="entry name" value="alpha/beta hydrolase"/>
    <property type="match status" value="1"/>
</dbReference>
<gene>
    <name evidence="4" type="ORF">EHS25_006883</name>
</gene>